<dbReference type="AlphaFoldDB" id="A0A8S2TI95"/>
<comment type="caution">
    <text evidence="1">The sequence shown here is derived from an EMBL/GenBank/DDBJ whole genome shotgun (WGS) entry which is preliminary data.</text>
</comment>
<evidence type="ECO:0000313" key="2">
    <source>
        <dbReference type="Proteomes" id="UP000681720"/>
    </source>
</evidence>
<sequence length="108" mass="10772">MLGGGVSSTWNGAEKAIKGERINGKTFALDVAFGAITGVATGGIGVAGEVIATNVVKQGVKEVAKVGVKKLAVRAATGAVTGVAAKAIDEVKQCSTTDKKWNEDGTVA</sequence>
<feature type="non-terminal residue" evidence="1">
    <location>
        <position position="108"/>
    </location>
</feature>
<organism evidence="1 2">
    <name type="scientific">Rotaria magnacalcarata</name>
    <dbReference type="NCBI Taxonomy" id="392030"/>
    <lineage>
        <taxon>Eukaryota</taxon>
        <taxon>Metazoa</taxon>
        <taxon>Spiralia</taxon>
        <taxon>Gnathifera</taxon>
        <taxon>Rotifera</taxon>
        <taxon>Eurotatoria</taxon>
        <taxon>Bdelloidea</taxon>
        <taxon>Philodinida</taxon>
        <taxon>Philodinidae</taxon>
        <taxon>Rotaria</taxon>
    </lineage>
</organism>
<reference evidence="1" key="1">
    <citation type="submission" date="2021-02" db="EMBL/GenBank/DDBJ databases">
        <authorList>
            <person name="Nowell W R."/>
        </authorList>
    </citation>
    <scope>NUCLEOTIDE SEQUENCE</scope>
</reference>
<evidence type="ECO:0000313" key="1">
    <source>
        <dbReference type="EMBL" id="CAF4283727.1"/>
    </source>
</evidence>
<proteinExistence type="predicted"/>
<dbReference type="EMBL" id="CAJOBJ010032977">
    <property type="protein sequence ID" value="CAF4283727.1"/>
    <property type="molecule type" value="Genomic_DNA"/>
</dbReference>
<accession>A0A8S2TI95</accession>
<gene>
    <name evidence="1" type="ORF">GIL414_LOCUS25081</name>
</gene>
<name>A0A8S2TI95_9BILA</name>
<dbReference type="Proteomes" id="UP000681720">
    <property type="component" value="Unassembled WGS sequence"/>
</dbReference>
<protein>
    <submittedName>
        <fullName evidence="1">Uncharacterized protein</fullName>
    </submittedName>
</protein>